<dbReference type="GO" id="GO:0008270">
    <property type="term" value="F:zinc ion binding"/>
    <property type="evidence" value="ECO:0007669"/>
    <property type="project" value="InterPro"/>
</dbReference>
<dbReference type="Proteomes" id="UP001303473">
    <property type="component" value="Unassembled WGS sequence"/>
</dbReference>
<feature type="domain" description="Zn(2)-C6 fungal-type" evidence="3">
    <location>
        <begin position="156"/>
        <end position="186"/>
    </location>
</feature>
<organism evidence="4 5">
    <name type="scientific">Diplogelasinospora grovesii</name>
    <dbReference type="NCBI Taxonomy" id="303347"/>
    <lineage>
        <taxon>Eukaryota</taxon>
        <taxon>Fungi</taxon>
        <taxon>Dikarya</taxon>
        <taxon>Ascomycota</taxon>
        <taxon>Pezizomycotina</taxon>
        <taxon>Sordariomycetes</taxon>
        <taxon>Sordariomycetidae</taxon>
        <taxon>Sordariales</taxon>
        <taxon>Diplogelasinosporaceae</taxon>
        <taxon>Diplogelasinospora</taxon>
    </lineage>
</organism>
<evidence type="ECO:0000313" key="4">
    <source>
        <dbReference type="EMBL" id="KAK3935403.1"/>
    </source>
</evidence>
<comment type="caution">
    <text evidence="4">The sequence shown here is derived from an EMBL/GenBank/DDBJ whole genome shotgun (WGS) entry which is preliminary data.</text>
</comment>
<evidence type="ECO:0000313" key="5">
    <source>
        <dbReference type="Proteomes" id="UP001303473"/>
    </source>
</evidence>
<sequence>MDPWISRESVLAFSETRQSALPGRFPEPIWIGDPQSACFGYRSDLAADDLFPVSLKVSKMLAAGYSSFRPIPSTGLTALLVEALAVSTSQSPTSGLCLLIVVVFPTTPRVALQRRPFSFLQHSNPCAATGPMVRVPKHKDTSSGPTRRSHRKSRNGCKECKKRHVKCDEHRPICVNCSTAKQHCSYLDQPLTDGTAGLSRLGFHSESDTPTSSSISTASSPLCLAAAATGAADDQSGSSSRIPDSDQQVSAVFSLSHLALLHHLETVMARLLPFFTPGEPDAHACYEMLLTSALSAPYLMDELLALAALHLSTLQSDAAAKAHRQHQAAELQARALVLFNAAGPEIRDEDCTAMFIFSALLGLHLLFDAVASHKDFADFLDRFIQYLGLHRNVRIFARRGWHIIRHTELKPVLDRIEETTDRPQPQPQPRLADDAGSACDRLVSLLGAPSDSLGSAPSQACYEAIQSLRWVMDQHRALPAPYQTHVVLAWPVLISPEYIEALKQRRPEALVILAHWGVLLHLDRDFWMFGEAGRLLIESIARHLGAYWDEWLAWPKEVLRVDAV</sequence>
<dbReference type="SMART" id="SM00066">
    <property type="entry name" value="GAL4"/>
    <property type="match status" value="1"/>
</dbReference>
<dbReference type="InterPro" id="IPR036864">
    <property type="entry name" value="Zn2-C6_fun-type_DNA-bd_sf"/>
</dbReference>
<evidence type="ECO:0000256" key="1">
    <source>
        <dbReference type="ARBA" id="ARBA00023242"/>
    </source>
</evidence>
<dbReference type="AlphaFoldDB" id="A0AAN6S0D3"/>
<dbReference type="SUPFAM" id="SSF57701">
    <property type="entry name" value="Zn2/Cys6 DNA-binding domain"/>
    <property type="match status" value="1"/>
</dbReference>
<evidence type="ECO:0000256" key="2">
    <source>
        <dbReference type="SAM" id="MobiDB-lite"/>
    </source>
</evidence>
<dbReference type="EMBL" id="MU853925">
    <property type="protein sequence ID" value="KAK3935403.1"/>
    <property type="molecule type" value="Genomic_DNA"/>
</dbReference>
<dbReference type="PANTHER" id="PTHR47784:SF4">
    <property type="entry name" value="ZN(II)2CYS6 TRANSCRIPTION FACTOR (EUROFUNG)"/>
    <property type="match status" value="1"/>
</dbReference>
<dbReference type="PROSITE" id="PS00463">
    <property type="entry name" value="ZN2_CY6_FUNGAL_1"/>
    <property type="match status" value="1"/>
</dbReference>
<dbReference type="InterPro" id="IPR053157">
    <property type="entry name" value="Sterol_Uptake_Regulator"/>
</dbReference>
<feature type="region of interest" description="Disordered" evidence="2">
    <location>
        <begin position="130"/>
        <end position="155"/>
    </location>
</feature>
<dbReference type="PANTHER" id="PTHR47784">
    <property type="entry name" value="STEROL UPTAKE CONTROL PROTEIN 2"/>
    <property type="match status" value="1"/>
</dbReference>
<name>A0AAN6S0D3_9PEZI</name>
<dbReference type="PROSITE" id="PS50048">
    <property type="entry name" value="ZN2_CY6_FUNGAL_2"/>
    <property type="match status" value="1"/>
</dbReference>
<dbReference type="Gene3D" id="4.10.240.10">
    <property type="entry name" value="Zn(2)-C6 fungal-type DNA-binding domain"/>
    <property type="match status" value="1"/>
</dbReference>
<proteinExistence type="predicted"/>
<accession>A0AAN6S0D3</accession>
<evidence type="ECO:0000259" key="3">
    <source>
        <dbReference type="PROSITE" id="PS50048"/>
    </source>
</evidence>
<dbReference type="GO" id="GO:0001228">
    <property type="term" value="F:DNA-binding transcription activator activity, RNA polymerase II-specific"/>
    <property type="evidence" value="ECO:0007669"/>
    <property type="project" value="TreeGrafter"/>
</dbReference>
<dbReference type="Pfam" id="PF00172">
    <property type="entry name" value="Zn_clus"/>
    <property type="match status" value="1"/>
</dbReference>
<protein>
    <recommendedName>
        <fullName evidence="3">Zn(2)-C6 fungal-type domain-containing protein</fullName>
    </recommendedName>
</protein>
<reference evidence="5" key="1">
    <citation type="journal article" date="2023" name="Mol. Phylogenet. Evol.">
        <title>Genome-scale phylogeny and comparative genomics of the fungal order Sordariales.</title>
        <authorList>
            <person name="Hensen N."/>
            <person name="Bonometti L."/>
            <person name="Westerberg I."/>
            <person name="Brannstrom I.O."/>
            <person name="Guillou S."/>
            <person name="Cros-Aarteil S."/>
            <person name="Calhoun S."/>
            <person name="Haridas S."/>
            <person name="Kuo A."/>
            <person name="Mondo S."/>
            <person name="Pangilinan J."/>
            <person name="Riley R."/>
            <person name="LaButti K."/>
            <person name="Andreopoulos B."/>
            <person name="Lipzen A."/>
            <person name="Chen C."/>
            <person name="Yan M."/>
            <person name="Daum C."/>
            <person name="Ng V."/>
            <person name="Clum A."/>
            <person name="Steindorff A."/>
            <person name="Ohm R.A."/>
            <person name="Martin F."/>
            <person name="Silar P."/>
            <person name="Natvig D.O."/>
            <person name="Lalanne C."/>
            <person name="Gautier V."/>
            <person name="Ament-Velasquez S.L."/>
            <person name="Kruys A."/>
            <person name="Hutchinson M.I."/>
            <person name="Powell A.J."/>
            <person name="Barry K."/>
            <person name="Miller A.N."/>
            <person name="Grigoriev I.V."/>
            <person name="Debuchy R."/>
            <person name="Gladieux P."/>
            <person name="Hiltunen Thoren M."/>
            <person name="Johannesson H."/>
        </authorList>
    </citation>
    <scope>NUCLEOTIDE SEQUENCE [LARGE SCALE GENOMIC DNA]</scope>
    <source>
        <strain evidence="5">CBS 340.73</strain>
    </source>
</reference>
<gene>
    <name evidence="4" type="ORF">QBC46DRAFT_413063</name>
</gene>
<keyword evidence="1" id="KW-0539">Nucleus</keyword>
<dbReference type="CDD" id="cd00067">
    <property type="entry name" value="GAL4"/>
    <property type="match status" value="1"/>
</dbReference>
<keyword evidence="5" id="KW-1185">Reference proteome</keyword>
<dbReference type="InterPro" id="IPR001138">
    <property type="entry name" value="Zn2Cys6_DnaBD"/>
</dbReference>